<proteinExistence type="predicted"/>
<feature type="compositionally biased region" description="Pro residues" evidence="1">
    <location>
        <begin position="152"/>
        <end position="165"/>
    </location>
</feature>
<gene>
    <name evidence="2" type="ORF">Egran_03352</name>
</gene>
<dbReference type="EMBL" id="NPHW01003840">
    <property type="protein sequence ID" value="OXV08884.1"/>
    <property type="molecule type" value="Genomic_DNA"/>
</dbReference>
<dbReference type="AlphaFoldDB" id="A0A232LXT3"/>
<dbReference type="GO" id="GO:0033768">
    <property type="term" value="C:SUMO-targeted ubiquitin ligase complex"/>
    <property type="evidence" value="ECO:0007669"/>
    <property type="project" value="TreeGrafter"/>
</dbReference>
<evidence type="ECO:0000313" key="3">
    <source>
        <dbReference type="Proteomes" id="UP000243515"/>
    </source>
</evidence>
<feature type="region of interest" description="Disordered" evidence="1">
    <location>
        <begin position="143"/>
        <end position="171"/>
    </location>
</feature>
<organism evidence="2 3">
    <name type="scientific">Elaphomyces granulatus</name>
    <dbReference type="NCBI Taxonomy" id="519963"/>
    <lineage>
        <taxon>Eukaryota</taxon>
        <taxon>Fungi</taxon>
        <taxon>Dikarya</taxon>
        <taxon>Ascomycota</taxon>
        <taxon>Pezizomycotina</taxon>
        <taxon>Eurotiomycetes</taxon>
        <taxon>Eurotiomycetidae</taxon>
        <taxon>Eurotiales</taxon>
        <taxon>Elaphomycetaceae</taxon>
        <taxon>Elaphomyces</taxon>
    </lineage>
</organism>
<dbReference type="InterPro" id="IPR038886">
    <property type="entry name" value="E3_SLX5/Rfp1"/>
</dbReference>
<accession>A0A232LXT3</accession>
<dbReference type="OrthoDB" id="2398441at2759"/>
<dbReference type="GO" id="GO:0004842">
    <property type="term" value="F:ubiquitin-protein transferase activity"/>
    <property type="evidence" value="ECO:0007669"/>
    <property type="project" value="TreeGrafter"/>
</dbReference>
<dbReference type="Proteomes" id="UP000243515">
    <property type="component" value="Unassembled WGS sequence"/>
</dbReference>
<name>A0A232LXT3_9EURO</name>
<feature type="region of interest" description="Disordered" evidence="1">
    <location>
        <begin position="1"/>
        <end position="45"/>
    </location>
</feature>
<sequence>MSATSSHVDEVIDLTNEPDSPPAQRSRSHGSGFRPPHNSRPPRFGRNIMADVVDLEDGEQNPAGIPEVQFIRATVRPDQSSARDPRFVDGSNLLDFFRLHPHRFSTASLGEEAIRQEVALHRHLMTPYQHAVEPLWIDPPEGFNPDLSSLSPPRPAPSYKPPSPAPEGFTRSAQDDEVVVCPNCEHELGTGDDVRQQIWVAKPCGHVRIRPFNMILKSYLIDSPFWHVGLLWRVCQKSIIVKGQKGIAENLQPFFEVSGRQLWKASERSKVDVPDISLNHCFFYTTNIKIDMDNFLSIAFGVW</sequence>
<keyword evidence="3" id="KW-1185">Reference proteome</keyword>
<dbReference type="PANTHER" id="PTHR28042:SF1">
    <property type="entry name" value="E3 UBIQUITIN-PROTEIN LIGASE COMPLEX SLX5-SLX8 SUBUNIT SLX5"/>
    <property type="match status" value="1"/>
</dbReference>
<dbReference type="PANTHER" id="PTHR28042">
    <property type="entry name" value="E3 UBIQUITIN-PROTEIN LIGASE COMPLEX SLX5-SLX8 SUBUNIT SLX5"/>
    <property type="match status" value="1"/>
</dbReference>
<evidence type="ECO:0000256" key="1">
    <source>
        <dbReference type="SAM" id="MobiDB-lite"/>
    </source>
</evidence>
<comment type="caution">
    <text evidence="2">The sequence shown here is derived from an EMBL/GenBank/DDBJ whole genome shotgun (WGS) entry which is preliminary data.</text>
</comment>
<reference evidence="2 3" key="1">
    <citation type="journal article" date="2015" name="Environ. Microbiol.">
        <title>Metagenome sequence of Elaphomyces granulatus from sporocarp tissue reveals Ascomycota ectomycorrhizal fingerprints of genome expansion and a Proteobacteria-rich microbiome.</title>
        <authorList>
            <person name="Quandt C.A."/>
            <person name="Kohler A."/>
            <person name="Hesse C.N."/>
            <person name="Sharpton T.J."/>
            <person name="Martin F."/>
            <person name="Spatafora J.W."/>
        </authorList>
    </citation>
    <scope>NUCLEOTIDE SEQUENCE [LARGE SCALE GENOMIC DNA]</scope>
    <source>
        <strain evidence="2 3">OSC145934</strain>
    </source>
</reference>
<evidence type="ECO:0000313" key="2">
    <source>
        <dbReference type="EMBL" id="OXV08884.1"/>
    </source>
</evidence>
<protein>
    <submittedName>
        <fullName evidence="2">Uncharacterized protein</fullName>
    </submittedName>
</protein>